<protein>
    <recommendedName>
        <fullName evidence="3">PAS domain-containing protein</fullName>
    </recommendedName>
</protein>
<evidence type="ECO:0000313" key="1">
    <source>
        <dbReference type="EMBL" id="MBC5763146.1"/>
    </source>
</evidence>
<evidence type="ECO:0000313" key="2">
    <source>
        <dbReference type="Proteomes" id="UP000596827"/>
    </source>
</evidence>
<gene>
    <name evidence="1" type="ORF">H8R02_01695</name>
</gene>
<dbReference type="AlphaFoldDB" id="A0A923S0F2"/>
<dbReference type="RefSeq" id="WP_187079607.1">
    <property type="nucleotide sequence ID" value="NZ_JACORU010000001.1"/>
</dbReference>
<name>A0A923S0F2_9BURK</name>
<sequence>MDDLVNRLTQQLAAAQAALHKSQARLGTVTKTLEARSQELVEARAAVSLLLATLDSTTDGVLALGHFGRAVHYNLSFIEMWRIPQDKLEALNEAALLAMQLAQVQDPEGFLAGVEARRAHPDREHAGEVHLTDGRVIEWRMRPQSVRGRRVGTVTCYRERKPSHTSLAPVRNIPR</sequence>
<accession>A0A923S0F2</accession>
<proteinExistence type="predicted"/>
<dbReference type="Proteomes" id="UP000596827">
    <property type="component" value="Unassembled WGS sequence"/>
</dbReference>
<organism evidence="1 2">
    <name type="scientific">Ramlibacter albus</name>
    <dbReference type="NCBI Taxonomy" id="2079448"/>
    <lineage>
        <taxon>Bacteria</taxon>
        <taxon>Pseudomonadati</taxon>
        <taxon>Pseudomonadota</taxon>
        <taxon>Betaproteobacteria</taxon>
        <taxon>Burkholderiales</taxon>
        <taxon>Comamonadaceae</taxon>
        <taxon>Ramlibacter</taxon>
    </lineage>
</organism>
<keyword evidence="2" id="KW-1185">Reference proteome</keyword>
<dbReference type="EMBL" id="JACORU010000001">
    <property type="protein sequence ID" value="MBC5763146.1"/>
    <property type="molecule type" value="Genomic_DNA"/>
</dbReference>
<comment type="caution">
    <text evidence="1">The sequence shown here is derived from an EMBL/GenBank/DDBJ whole genome shotgun (WGS) entry which is preliminary data.</text>
</comment>
<evidence type="ECO:0008006" key="3">
    <source>
        <dbReference type="Google" id="ProtNLM"/>
    </source>
</evidence>
<reference evidence="1" key="1">
    <citation type="submission" date="2020-08" db="EMBL/GenBank/DDBJ databases">
        <title>Ramlibacter sp. GTP1 16S ribosomal RNA gene genome sequencing and assembly.</title>
        <authorList>
            <person name="Kang M."/>
        </authorList>
    </citation>
    <scope>NUCLEOTIDE SEQUENCE</scope>
    <source>
        <strain evidence="1">GTP1</strain>
    </source>
</reference>
<dbReference type="Gene3D" id="3.30.450.20">
    <property type="entry name" value="PAS domain"/>
    <property type="match status" value="1"/>
</dbReference>